<feature type="compositionally biased region" description="Polar residues" evidence="1">
    <location>
        <begin position="74"/>
        <end position="90"/>
    </location>
</feature>
<evidence type="ECO:0000256" key="1">
    <source>
        <dbReference type="SAM" id="MobiDB-lite"/>
    </source>
</evidence>
<accession>A0A2U9CKJ5</accession>
<dbReference type="EMBL" id="CP026260">
    <property type="protein sequence ID" value="AWP17125.1"/>
    <property type="molecule type" value="Genomic_DNA"/>
</dbReference>
<gene>
    <name evidence="2" type="ORF">SMAX5B_011281</name>
</gene>
<reference evidence="2 3" key="1">
    <citation type="submission" date="2017-12" db="EMBL/GenBank/DDBJ databases">
        <title>Integrating genomic resources of turbot (Scophthalmus maximus) in depth evaluation of genetic and physical mapping variation across individuals.</title>
        <authorList>
            <person name="Martinez P."/>
        </authorList>
    </citation>
    <scope>NUCLEOTIDE SEQUENCE [LARGE SCALE GENOMIC DNA]</scope>
</reference>
<proteinExistence type="predicted"/>
<sequence>MSASIVVRSARIAAWLHLIHCNLWLQHSFPIPDNVKKGLMDGPISLDGLFGYDLHSILEQMQHSSEEAEKYQKHMSSQPGVRAQRSSAVP</sequence>
<feature type="region of interest" description="Disordered" evidence="1">
    <location>
        <begin position="63"/>
        <end position="90"/>
    </location>
</feature>
<dbReference type="AlphaFoldDB" id="A0A2U9CKJ5"/>
<name>A0A2U9CKJ5_SCOMX</name>
<evidence type="ECO:0000313" key="3">
    <source>
        <dbReference type="Proteomes" id="UP000246464"/>
    </source>
</evidence>
<evidence type="ECO:0000313" key="2">
    <source>
        <dbReference type="EMBL" id="AWP17125.1"/>
    </source>
</evidence>
<organism evidence="2 3">
    <name type="scientific">Scophthalmus maximus</name>
    <name type="common">Turbot</name>
    <name type="synonym">Psetta maxima</name>
    <dbReference type="NCBI Taxonomy" id="52904"/>
    <lineage>
        <taxon>Eukaryota</taxon>
        <taxon>Metazoa</taxon>
        <taxon>Chordata</taxon>
        <taxon>Craniata</taxon>
        <taxon>Vertebrata</taxon>
        <taxon>Euteleostomi</taxon>
        <taxon>Actinopterygii</taxon>
        <taxon>Neopterygii</taxon>
        <taxon>Teleostei</taxon>
        <taxon>Neoteleostei</taxon>
        <taxon>Acanthomorphata</taxon>
        <taxon>Carangaria</taxon>
        <taxon>Pleuronectiformes</taxon>
        <taxon>Pleuronectoidei</taxon>
        <taxon>Scophthalmidae</taxon>
        <taxon>Scophthalmus</taxon>
    </lineage>
</organism>
<protein>
    <submittedName>
        <fullName evidence="2">Uncharacterized protein</fullName>
    </submittedName>
</protein>
<dbReference type="Proteomes" id="UP000246464">
    <property type="component" value="Chromosome 18"/>
</dbReference>
<keyword evidence="3" id="KW-1185">Reference proteome</keyword>